<dbReference type="AlphaFoldDB" id="K1WLX8"/>
<dbReference type="Proteomes" id="UP000006753">
    <property type="component" value="Unassembled WGS sequence"/>
</dbReference>
<name>K1WLX8_MARBU</name>
<dbReference type="KEGG" id="mbe:MBM_08395"/>
<dbReference type="OrthoDB" id="411592at2759"/>
<dbReference type="InParanoid" id="K1WLX8"/>
<organism evidence="1 2">
    <name type="scientific">Marssonina brunnea f. sp. multigermtubi (strain MB_m1)</name>
    <name type="common">Marssonina leaf spot fungus</name>
    <dbReference type="NCBI Taxonomy" id="1072389"/>
    <lineage>
        <taxon>Eukaryota</taxon>
        <taxon>Fungi</taxon>
        <taxon>Dikarya</taxon>
        <taxon>Ascomycota</taxon>
        <taxon>Pezizomycotina</taxon>
        <taxon>Leotiomycetes</taxon>
        <taxon>Helotiales</taxon>
        <taxon>Drepanopezizaceae</taxon>
        <taxon>Drepanopeziza</taxon>
    </lineage>
</organism>
<gene>
    <name evidence="1" type="ORF">MBM_08395</name>
</gene>
<reference evidence="1 2" key="1">
    <citation type="journal article" date="2012" name="BMC Genomics">
        <title>Sequencing the genome of Marssonina brunnea reveals fungus-poplar co-evolution.</title>
        <authorList>
            <person name="Zhu S."/>
            <person name="Cao Y.-Z."/>
            <person name="Jiang C."/>
            <person name="Tan B.-Y."/>
            <person name="Wang Z."/>
            <person name="Feng S."/>
            <person name="Zhang L."/>
            <person name="Su X.-H."/>
            <person name="Brejova B."/>
            <person name="Vinar T."/>
            <person name="Xu M."/>
            <person name="Wang M.-X."/>
            <person name="Zhang S.-G."/>
            <person name="Huang M.-R."/>
            <person name="Wu R."/>
            <person name="Zhou Y."/>
        </authorList>
    </citation>
    <scope>NUCLEOTIDE SEQUENCE [LARGE SCALE GENOMIC DNA]</scope>
    <source>
        <strain evidence="1 2">MB_m1</strain>
    </source>
</reference>
<protein>
    <submittedName>
        <fullName evidence="1">Polyprotein</fullName>
    </submittedName>
</protein>
<accession>K1WLX8</accession>
<dbReference type="HOGENOM" id="CLU_2469554_0_0_1"/>
<proteinExistence type="predicted"/>
<keyword evidence="2" id="KW-1185">Reference proteome</keyword>
<evidence type="ECO:0000313" key="1">
    <source>
        <dbReference type="EMBL" id="EKD13312.1"/>
    </source>
</evidence>
<evidence type="ECO:0000313" key="2">
    <source>
        <dbReference type="Proteomes" id="UP000006753"/>
    </source>
</evidence>
<dbReference type="EMBL" id="JH921450">
    <property type="protein sequence ID" value="EKD13312.1"/>
    <property type="molecule type" value="Genomic_DNA"/>
</dbReference>
<sequence>MHYSFTKKLLISEYNGLYKHAADKNKRNDKDQITEQLSLPKIPIVIATDSYSLYECLIKLGTTKEKKLMIDVIALRQSYERKEIAEIR</sequence>
<dbReference type="eggNOG" id="ENOG502RSXA">
    <property type="taxonomic scope" value="Eukaryota"/>
</dbReference>